<dbReference type="GO" id="GO:0046422">
    <property type="term" value="F:violaxanthin de-epoxidase activity"/>
    <property type="evidence" value="ECO:0007669"/>
    <property type="project" value="InterPro"/>
</dbReference>
<dbReference type="InterPro" id="IPR044682">
    <property type="entry name" value="VDE"/>
</dbReference>
<proteinExistence type="predicted"/>
<accession>A0A835IH96</accession>
<evidence type="ECO:0000313" key="2">
    <source>
        <dbReference type="EMBL" id="KAF9618935.1"/>
    </source>
</evidence>
<dbReference type="AlphaFoldDB" id="A0A835IH96"/>
<comment type="caution">
    <text evidence="2">The sequence shown here is derived from an EMBL/GenBank/DDBJ whole genome shotgun (WGS) entry which is preliminary data.</text>
</comment>
<dbReference type="Pfam" id="PF07137">
    <property type="entry name" value="VDE"/>
    <property type="match status" value="1"/>
</dbReference>
<dbReference type="InterPro" id="IPR012674">
    <property type="entry name" value="Calycin"/>
</dbReference>
<evidence type="ECO:0000259" key="1">
    <source>
        <dbReference type="Pfam" id="PF07137"/>
    </source>
</evidence>
<dbReference type="Proteomes" id="UP000631114">
    <property type="component" value="Unassembled WGS sequence"/>
</dbReference>
<feature type="domain" description="VDE lipocalin" evidence="1">
    <location>
        <begin position="22"/>
        <end position="162"/>
    </location>
</feature>
<sequence length="212" mass="24287">MEDLCHEAAEDLFVGLLGGLDWSWRVVAGQNPAYDHFPCQYQLFYRRKARASFWYEPGFQVSTLDGKLIWRRRRYQVKRRNIPGTFNLSVLDNGVVTNDFWTVVDVSDDLSWGLFHYRGAAKVAGQSYIGAVLVRPNGEYPDEIEKEKLISTLEKCGIKEWEPYIVDNRSFMSNRLTALVVGGGHAVVVFPYARASLSSRFGLDHQIAEFWP</sequence>
<name>A0A835IH96_9MAGN</name>
<dbReference type="GO" id="GO:0010028">
    <property type="term" value="P:xanthophyll cycle"/>
    <property type="evidence" value="ECO:0007669"/>
    <property type="project" value="InterPro"/>
</dbReference>
<reference evidence="2 3" key="1">
    <citation type="submission" date="2020-10" db="EMBL/GenBank/DDBJ databases">
        <title>The Coptis chinensis genome and diversification of protoberbering-type alkaloids.</title>
        <authorList>
            <person name="Wang B."/>
            <person name="Shu S."/>
            <person name="Song C."/>
            <person name="Liu Y."/>
        </authorList>
    </citation>
    <scope>NUCLEOTIDE SEQUENCE [LARGE SCALE GENOMIC DNA]</scope>
    <source>
        <strain evidence="2">HL-2020</strain>
        <tissue evidence="2">Leaf</tissue>
    </source>
</reference>
<dbReference type="PANTHER" id="PTHR33970">
    <property type="entry name" value="VIOLAXANTHIN DE-EPOXIDASE, CHLOROPLASTIC-RELATED"/>
    <property type="match status" value="1"/>
</dbReference>
<dbReference type="PANTHER" id="PTHR33970:SF2">
    <property type="entry name" value="OS01G0716400 PROTEIN"/>
    <property type="match status" value="1"/>
</dbReference>
<gene>
    <name evidence="2" type="ORF">IFM89_002930</name>
</gene>
<dbReference type="InterPro" id="IPR010788">
    <property type="entry name" value="VDE_dom"/>
</dbReference>
<protein>
    <recommendedName>
        <fullName evidence="1">VDE lipocalin domain-containing protein</fullName>
    </recommendedName>
</protein>
<organism evidence="2 3">
    <name type="scientific">Coptis chinensis</name>
    <dbReference type="NCBI Taxonomy" id="261450"/>
    <lineage>
        <taxon>Eukaryota</taxon>
        <taxon>Viridiplantae</taxon>
        <taxon>Streptophyta</taxon>
        <taxon>Embryophyta</taxon>
        <taxon>Tracheophyta</taxon>
        <taxon>Spermatophyta</taxon>
        <taxon>Magnoliopsida</taxon>
        <taxon>Ranunculales</taxon>
        <taxon>Ranunculaceae</taxon>
        <taxon>Coptidoideae</taxon>
        <taxon>Coptis</taxon>
    </lineage>
</organism>
<dbReference type="EMBL" id="JADFTS010000002">
    <property type="protein sequence ID" value="KAF9618935.1"/>
    <property type="molecule type" value="Genomic_DNA"/>
</dbReference>
<dbReference type="Gene3D" id="2.40.128.20">
    <property type="match status" value="1"/>
</dbReference>
<dbReference type="OrthoDB" id="1614196at2759"/>
<evidence type="ECO:0000313" key="3">
    <source>
        <dbReference type="Proteomes" id="UP000631114"/>
    </source>
</evidence>
<keyword evidence="3" id="KW-1185">Reference proteome</keyword>